<evidence type="ECO:0008006" key="4">
    <source>
        <dbReference type="Google" id="ProtNLM"/>
    </source>
</evidence>
<accession>A0ABV8I2P7</accession>
<proteinExistence type="predicted"/>
<reference evidence="3" key="1">
    <citation type="journal article" date="2019" name="Int. J. Syst. Evol. Microbiol.">
        <title>The Global Catalogue of Microorganisms (GCM) 10K type strain sequencing project: providing services to taxonomists for standard genome sequencing and annotation.</title>
        <authorList>
            <consortium name="The Broad Institute Genomics Platform"/>
            <consortium name="The Broad Institute Genome Sequencing Center for Infectious Disease"/>
            <person name="Wu L."/>
            <person name="Ma J."/>
        </authorList>
    </citation>
    <scope>NUCLEOTIDE SEQUENCE [LARGE SCALE GENOMIC DNA]</scope>
    <source>
        <strain evidence="3">TBRC 4489</strain>
    </source>
</reference>
<organism evidence="2 3">
    <name type="scientific">Planomonospora corallina</name>
    <dbReference type="NCBI Taxonomy" id="1806052"/>
    <lineage>
        <taxon>Bacteria</taxon>
        <taxon>Bacillati</taxon>
        <taxon>Actinomycetota</taxon>
        <taxon>Actinomycetes</taxon>
        <taxon>Streptosporangiales</taxon>
        <taxon>Streptosporangiaceae</taxon>
        <taxon>Planomonospora</taxon>
    </lineage>
</organism>
<dbReference type="PROSITE" id="PS51257">
    <property type="entry name" value="PROKAR_LIPOPROTEIN"/>
    <property type="match status" value="1"/>
</dbReference>
<keyword evidence="1" id="KW-0732">Signal</keyword>
<gene>
    <name evidence="2" type="ORF">ACFOWE_08905</name>
</gene>
<evidence type="ECO:0000313" key="3">
    <source>
        <dbReference type="Proteomes" id="UP001595850"/>
    </source>
</evidence>
<dbReference type="Proteomes" id="UP001595850">
    <property type="component" value="Unassembled WGS sequence"/>
</dbReference>
<evidence type="ECO:0000313" key="2">
    <source>
        <dbReference type="EMBL" id="MFC4058412.1"/>
    </source>
</evidence>
<comment type="caution">
    <text evidence="2">The sequence shown here is derived from an EMBL/GenBank/DDBJ whole genome shotgun (WGS) entry which is preliminary data.</text>
</comment>
<protein>
    <recommendedName>
        <fullName evidence="4">Lipoprotein</fullName>
    </recommendedName>
</protein>
<keyword evidence="3" id="KW-1185">Reference proteome</keyword>
<evidence type="ECO:0000256" key="1">
    <source>
        <dbReference type="SAM" id="SignalP"/>
    </source>
</evidence>
<feature type="chain" id="PRO_5046359424" description="Lipoprotein" evidence="1">
    <location>
        <begin position="26"/>
        <end position="294"/>
    </location>
</feature>
<name>A0ABV8I2P7_9ACTN</name>
<feature type="signal peptide" evidence="1">
    <location>
        <begin position="1"/>
        <end position="25"/>
    </location>
</feature>
<sequence length="294" mass="32632">MSRVRTTMPAAALVLAVLTGCGAQAQTAAQSSPSPAPDLRRQIETARADCMKRKGFRYNVHVPPPRKAGDDQRAADGGVYGAMRRIRQKYGFKIFARFVYPGDPAADRYFAPQERPNDEIKRSLSETQAVAWEEADGACRTEVVGKVLGKTVSTMEDYYEQLNRRLEQADRETDSDPRLAGLARSFGDCLKGRGYPVTSVKPTDMHEAGAKIVEKELDRLGRAKAEDPVDEVDGMEATYVPELTAGQAMPYLAKEIKVALDDLECGREFYPAFFAEWDAHRIYAEFGHGAIEWS</sequence>
<dbReference type="EMBL" id="JBHSBM010000012">
    <property type="protein sequence ID" value="MFC4058412.1"/>
    <property type="molecule type" value="Genomic_DNA"/>
</dbReference>
<dbReference type="RefSeq" id="WP_377286702.1">
    <property type="nucleotide sequence ID" value="NZ_JBHSBM010000012.1"/>
</dbReference>